<gene>
    <name evidence="4" type="ORF">AVEN_128030_1</name>
</gene>
<name>A0A4Y2A0B3_ARAVE</name>
<dbReference type="PROSITE" id="PS51253">
    <property type="entry name" value="HTH_CENPB"/>
    <property type="match status" value="1"/>
</dbReference>
<dbReference type="PANTHER" id="PTHR19303">
    <property type="entry name" value="TRANSPOSON"/>
    <property type="match status" value="1"/>
</dbReference>
<evidence type="ECO:0000256" key="1">
    <source>
        <dbReference type="ARBA" id="ARBA00004123"/>
    </source>
</evidence>
<reference evidence="4 5" key="1">
    <citation type="journal article" date="2019" name="Sci. Rep.">
        <title>Orb-weaving spider Araneus ventricosus genome elucidates the spidroin gene catalogue.</title>
        <authorList>
            <person name="Kono N."/>
            <person name="Nakamura H."/>
            <person name="Ohtoshi R."/>
            <person name="Moran D.A.P."/>
            <person name="Shinohara A."/>
            <person name="Yoshida Y."/>
            <person name="Fujiwara M."/>
            <person name="Mori M."/>
            <person name="Tomita M."/>
            <person name="Arakawa K."/>
        </authorList>
    </citation>
    <scope>NUCLEOTIDE SEQUENCE [LARGE SCALE GENOMIC DNA]</scope>
</reference>
<dbReference type="InterPro" id="IPR009057">
    <property type="entry name" value="Homeodomain-like_sf"/>
</dbReference>
<evidence type="ECO:0000259" key="3">
    <source>
        <dbReference type="PROSITE" id="PS51253"/>
    </source>
</evidence>
<dbReference type="Proteomes" id="UP000499080">
    <property type="component" value="Unassembled WGS sequence"/>
</dbReference>
<dbReference type="InterPro" id="IPR006600">
    <property type="entry name" value="HTH_CenpB_DNA-bd_dom"/>
</dbReference>
<proteinExistence type="predicted"/>
<dbReference type="InterPro" id="IPR050863">
    <property type="entry name" value="CenT-Element_Derived"/>
</dbReference>
<dbReference type="Gene3D" id="1.10.10.60">
    <property type="entry name" value="Homeodomain-like"/>
    <property type="match status" value="1"/>
</dbReference>
<dbReference type="SMART" id="SM00674">
    <property type="entry name" value="CENPB"/>
    <property type="match status" value="1"/>
</dbReference>
<protein>
    <recommendedName>
        <fullName evidence="3">HTH CENPB-type domain-containing protein</fullName>
    </recommendedName>
</protein>
<feature type="domain" description="HTH CENPB-type" evidence="3">
    <location>
        <begin position="38"/>
        <end position="109"/>
    </location>
</feature>
<evidence type="ECO:0000313" key="5">
    <source>
        <dbReference type="Proteomes" id="UP000499080"/>
    </source>
</evidence>
<evidence type="ECO:0000313" key="4">
    <source>
        <dbReference type="EMBL" id="GBL72825.1"/>
    </source>
</evidence>
<dbReference type="GO" id="GO:0005634">
    <property type="term" value="C:nucleus"/>
    <property type="evidence" value="ECO:0007669"/>
    <property type="project" value="UniProtKB-SubCell"/>
</dbReference>
<keyword evidence="5" id="KW-1185">Reference proteome</keyword>
<evidence type="ECO:0000256" key="2">
    <source>
        <dbReference type="ARBA" id="ARBA00023125"/>
    </source>
</evidence>
<dbReference type="PANTHER" id="PTHR19303:SF73">
    <property type="entry name" value="PROTEIN PDC2"/>
    <property type="match status" value="1"/>
</dbReference>
<accession>A0A4Y2A0B3</accession>
<dbReference type="OrthoDB" id="8066856at2759"/>
<organism evidence="4 5">
    <name type="scientific">Araneus ventricosus</name>
    <name type="common">Orbweaver spider</name>
    <name type="synonym">Epeira ventricosa</name>
    <dbReference type="NCBI Taxonomy" id="182803"/>
    <lineage>
        <taxon>Eukaryota</taxon>
        <taxon>Metazoa</taxon>
        <taxon>Ecdysozoa</taxon>
        <taxon>Arthropoda</taxon>
        <taxon>Chelicerata</taxon>
        <taxon>Arachnida</taxon>
        <taxon>Araneae</taxon>
        <taxon>Araneomorphae</taxon>
        <taxon>Entelegynae</taxon>
        <taxon>Araneoidea</taxon>
        <taxon>Araneidae</taxon>
        <taxon>Araneus</taxon>
    </lineage>
</organism>
<dbReference type="EMBL" id="BGPR01000002">
    <property type="protein sequence ID" value="GBL72825.1"/>
    <property type="molecule type" value="Genomic_DNA"/>
</dbReference>
<dbReference type="AlphaFoldDB" id="A0A4Y2A0B3"/>
<comment type="caution">
    <text evidence="4">The sequence shown here is derived from an EMBL/GenBank/DDBJ whole genome shotgun (WGS) entry which is preliminary data.</text>
</comment>
<comment type="subcellular location">
    <subcellularLocation>
        <location evidence="1">Nucleus</location>
    </subcellularLocation>
</comment>
<dbReference type="Pfam" id="PF03221">
    <property type="entry name" value="HTH_Tnp_Tc5"/>
    <property type="match status" value="1"/>
</dbReference>
<dbReference type="GO" id="GO:0003677">
    <property type="term" value="F:DNA binding"/>
    <property type="evidence" value="ECO:0007669"/>
    <property type="project" value="UniProtKB-KW"/>
</dbReference>
<dbReference type="SUPFAM" id="SSF46689">
    <property type="entry name" value="Homeodomain-like"/>
    <property type="match status" value="1"/>
</dbReference>
<keyword evidence="2" id="KW-0238">DNA-binding</keyword>
<sequence>MSKRIAAVQLKISLSLLYKILKNRENLLRQAKENENTYCKRNRCGKHQKVEKALKLWFTNVREHDFPITSPLIRQKAEDLAAKMGQTEFVATDGWFHRWRKLENAVLKQTHGEQKSAYVAAAEKRGILCRKSYVQCRRKWTVLLSHVNPYFSSKG</sequence>